<dbReference type="InterPro" id="IPR036390">
    <property type="entry name" value="WH_DNA-bd_sf"/>
</dbReference>
<dbReference type="Proteomes" id="UP000233417">
    <property type="component" value="Unassembled WGS sequence"/>
</dbReference>
<evidence type="ECO:0000313" key="4">
    <source>
        <dbReference type="EMBL" id="PKN02773.1"/>
    </source>
</evidence>
<comment type="caution">
    <text evidence="4">The sequence shown here is derived from an EMBL/GenBank/DDBJ whole genome shotgun (WGS) entry which is preliminary data.</text>
</comment>
<dbReference type="GO" id="GO:0003700">
    <property type="term" value="F:DNA-binding transcription factor activity"/>
    <property type="evidence" value="ECO:0007669"/>
    <property type="project" value="InterPro"/>
</dbReference>
<dbReference type="InterPro" id="IPR036388">
    <property type="entry name" value="WH-like_DNA-bd_sf"/>
</dbReference>
<dbReference type="InterPro" id="IPR001034">
    <property type="entry name" value="DeoR_HTH"/>
</dbReference>
<dbReference type="Pfam" id="PF08220">
    <property type="entry name" value="HTH_DeoR"/>
    <property type="match status" value="1"/>
</dbReference>
<dbReference type="AlphaFoldDB" id="A0A2N2F3P7"/>
<evidence type="ECO:0000259" key="3">
    <source>
        <dbReference type="Pfam" id="PF08220"/>
    </source>
</evidence>
<protein>
    <recommendedName>
        <fullName evidence="3">HTH deoR-type domain-containing protein</fullName>
    </recommendedName>
</protein>
<reference evidence="4 5" key="1">
    <citation type="journal article" date="2017" name="ISME J.">
        <title>Potential for microbial H2 and metal transformations associated with novel bacteria and archaea in deep terrestrial subsurface sediments.</title>
        <authorList>
            <person name="Hernsdorf A.W."/>
            <person name="Amano Y."/>
            <person name="Miyakawa K."/>
            <person name="Ise K."/>
            <person name="Suzuki Y."/>
            <person name="Anantharaman K."/>
            <person name="Probst A."/>
            <person name="Burstein D."/>
            <person name="Thomas B.C."/>
            <person name="Banfield J.F."/>
        </authorList>
    </citation>
    <scope>NUCLEOTIDE SEQUENCE [LARGE SCALE GENOMIC DNA]</scope>
    <source>
        <strain evidence="4">HGW-Dojkabacteria-1</strain>
    </source>
</reference>
<dbReference type="SUPFAM" id="SSF46785">
    <property type="entry name" value="Winged helix' DNA-binding domain"/>
    <property type="match status" value="1"/>
</dbReference>
<dbReference type="InterPro" id="IPR036597">
    <property type="entry name" value="Fido-like_dom_sf"/>
</dbReference>
<organism evidence="4 5">
    <name type="scientific">Candidatus Dojkabacteria bacterium HGW-Dojkabacteria-1</name>
    <dbReference type="NCBI Taxonomy" id="2013761"/>
    <lineage>
        <taxon>Bacteria</taxon>
        <taxon>Candidatus Dojkabacteria</taxon>
    </lineage>
</organism>
<keyword evidence="2" id="KW-0804">Transcription</keyword>
<evidence type="ECO:0000256" key="1">
    <source>
        <dbReference type="ARBA" id="ARBA00023015"/>
    </source>
</evidence>
<sequence length="362" mass="42454">MNIPKYTITNLILSYIVKYELSIDKIKNTPMPSSTLLQVKEKYRTDEIDKLGELISYSIGYNKALTVERGQVLPSYRNKLRIFTNFKNAQDFLDTYTIKSALKPSIELSTHLNKILMKNIVEDWDLARIKTFSEKPYDLYDNWYKLRDYYPNIDMKDHFNDIFTWIASSEAGIHKLIQLSILLYEYIDKAPFFAGNQITSILTVKALAKIYGLNPHNLIPYSKAMYLISEDIESAFRISKGKRDLTIFIEAVLYTLSLTTIELSKEFSQTYEEKVKINRRIGKDLNPRQRKIVEYLYNNAKITRHEYTKMMGVSFMTSYRDLQELMEKKYIETKGRGRGTYYIIPDESDNISSEDSDIKIFL</sequence>
<dbReference type="Gene3D" id="1.10.10.10">
    <property type="entry name" value="Winged helix-like DNA-binding domain superfamily/Winged helix DNA-binding domain"/>
    <property type="match status" value="1"/>
</dbReference>
<proteinExistence type="predicted"/>
<gene>
    <name evidence="4" type="ORF">CVU76_01940</name>
</gene>
<feature type="domain" description="HTH deoR-type" evidence="3">
    <location>
        <begin position="288"/>
        <end position="336"/>
    </location>
</feature>
<name>A0A2N2F3P7_9BACT</name>
<accession>A0A2N2F3P7</accession>
<dbReference type="EMBL" id="PHAO01000001">
    <property type="protein sequence ID" value="PKN02773.1"/>
    <property type="molecule type" value="Genomic_DNA"/>
</dbReference>
<evidence type="ECO:0000256" key="2">
    <source>
        <dbReference type="ARBA" id="ARBA00023163"/>
    </source>
</evidence>
<keyword evidence="1" id="KW-0805">Transcription regulation</keyword>
<evidence type="ECO:0000313" key="5">
    <source>
        <dbReference type="Proteomes" id="UP000233417"/>
    </source>
</evidence>
<dbReference type="Gene3D" id="1.10.3290.10">
    <property type="entry name" value="Fido-like domain"/>
    <property type="match status" value="1"/>
</dbReference>